<dbReference type="EMBL" id="PRKQ01000001">
    <property type="protein sequence ID" value="PPB12987.1"/>
    <property type="molecule type" value="Genomic_DNA"/>
</dbReference>
<gene>
    <name evidence="1" type="ORF">C4A77_00960</name>
</gene>
<dbReference type="AlphaFoldDB" id="A0AAP8QGX2"/>
<protein>
    <submittedName>
        <fullName evidence="1">Uncharacterized protein</fullName>
    </submittedName>
</protein>
<dbReference type="RefSeq" id="WP_104030388.1">
    <property type="nucleotide sequence ID" value="NZ_JBCMRS010000030.1"/>
</dbReference>
<proteinExistence type="predicted"/>
<organism evidence="1 2">
    <name type="scientific">Brevibacillus laterosporus</name>
    <name type="common">Bacillus laterosporus</name>
    <dbReference type="NCBI Taxonomy" id="1465"/>
    <lineage>
        <taxon>Bacteria</taxon>
        <taxon>Bacillati</taxon>
        <taxon>Bacillota</taxon>
        <taxon>Bacilli</taxon>
        <taxon>Bacillales</taxon>
        <taxon>Paenibacillaceae</taxon>
        <taxon>Brevibacillus</taxon>
    </lineage>
</organism>
<reference evidence="1 2" key="1">
    <citation type="submission" date="2018-02" db="EMBL/GenBank/DDBJ databases">
        <title>Comparative analysis of genomes of three Brevibacillus laterosporus strains producers of potent antimicrobials isolated from silage.</title>
        <authorList>
            <person name="Kojic M."/>
            <person name="Miljkovic M."/>
            <person name="Studholme D."/>
            <person name="Filipic B."/>
        </authorList>
    </citation>
    <scope>NUCLEOTIDE SEQUENCE [LARGE SCALE GENOMIC DNA]</scope>
    <source>
        <strain evidence="1 2">BGSP11</strain>
    </source>
</reference>
<accession>A0AAP8QGX2</accession>
<evidence type="ECO:0000313" key="1">
    <source>
        <dbReference type="EMBL" id="PPB12987.1"/>
    </source>
</evidence>
<evidence type="ECO:0000313" key="2">
    <source>
        <dbReference type="Proteomes" id="UP000239759"/>
    </source>
</evidence>
<dbReference type="Proteomes" id="UP000239759">
    <property type="component" value="Unassembled WGS sequence"/>
</dbReference>
<comment type="caution">
    <text evidence="1">The sequence shown here is derived from an EMBL/GenBank/DDBJ whole genome shotgun (WGS) entry which is preliminary data.</text>
</comment>
<sequence length="123" mass="14374">MCRTVELANVLVDTLNELVSIEEVSSQQLSILDKQLSEAYHDLETLTFNASQGYKIAKHIQEILHERRKVKNEFSCIQSLSQSMDIEKYRRNTLNVKQKVDKVFEKSKDLIENRGSYDYIFNT</sequence>
<name>A0AAP8QGX2_BRELA</name>